<accession>A0A0V0RRF1</accession>
<dbReference type="Proteomes" id="UP000054630">
    <property type="component" value="Unassembled WGS sequence"/>
</dbReference>
<name>A0A0V0RRF1_9BILA</name>
<keyword evidence="2" id="KW-1185">Reference proteome</keyword>
<sequence>MLFSICSIYNKPEQNFPTGANCFQETSCAAVYGNTSTSDIQTENQASLDKVSFTYNFTL</sequence>
<evidence type="ECO:0000313" key="2">
    <source>
        <dbReference type="Proteomes" id="UP000054630"/>
    </source>
</evidence>
<proteinExistence type="predicted"/>
<reference evidence="1 2" key="1">
    <citation type="submission" date="2015-01" db="EMBL/GenBank/DDBJ databases">
        <title>Evolution of Trichinella species and genotypes.</title>
        <authorList>
            <person name="Korhonen P.K."/>
            <person name="Edoardo P."/>
            <person name="Giuseppe L.R."/>
            <person name="Gasser R.B."/>
        </authorList>
    </citation>
    <scope>NUCLEOTIDE SEQUENCE [LARGE SCALE GENOMIC DNA]</scope>
    <source>
        <strain evidence="1">ISS37</strain>
    </source>
</reference>
<evidence type="ECO:0000313" key="1">
    <source>
        <dbReference type="EMBL" id="KRX17049.1"/>
    </source>
</evidence>
<dbReference type="EMBL" id="JYDL01000095">
    <property type="protein sequence ID" value="KRX17049.1"/>
    <property type="molecule type" value="Genomic_DNA"/>
</dbReference>
<organism evidence="1 2">
    <name type="scientific">Trichinella nelsoni</name>
    <dbReference type="NCBI Taxonomy" id="6336"/>
    <lineage>
        <taxon>Eukaryota</taxon>
        <taxon>Metazoa</taxon>
        <taxon>Ecdysozoa</taxon>
        <taxon>Nematoda</taxon>
        <taxon>Enoplea</taxon>
        <taxon>Dorylaimia</taxon>
        <taxon>Trichinellida</taxon>
        <taxon>Trichinellidae</taxon>
        <taxon>Trichinella</taxon>
    </lineage>
</organism>
<comment type="caution">
    <text evidence="1">The sequence shown here is derived from an EMBL/GenBank/DDBJ whole genome shotgun (WGS) entry which is preliminary data.</text>
</comment>
<gene>
    <name evidence="1" type="ORF">T07_14733</name>
</gene>
<protein>
    <submittedName>
        <fullName evidence="1">Uncharacterized protein</fullName>
    </submittedName>
</protein>
<dbReference type="AlphaFoldDB" id="A0A0V0RRF1"/>